<feature type="compositionally biased region" description="Basic residues" evidence="1">
    <location>
        <begin position="283"/>
        <end position="295"/>
    </location>
</feature>
<feature type="compositionally biased region" description="Basic residues" evidence="1">
    <location>
        <begin position="106"/>
        <end position="117"/>
    </location>
</feature>
<evidence type="ECO:0000256" key="1">
    <source>
        <dbReference type="SAM" id="MobiDB-lite"/>
    </source>
</evidence>
<protein>
    <submittedName>
        <fullName evidence="2">Uncharacterized protein</fullName>
    </submittedName>
</protein>
<comment type="caution">
    <text evidence="2">The sequence shown here is derived from an EMBL/GenBank/DDBJ whole genome shotgun (WGS) entry which is preliminary data.</text>
</comment>
<gene>
    <name evidence="2" type="ORF">QYE76_032324</name>
</gene>
<organism evidence="2 3">
    <name type="scientific">Lolium multiflorum</name>
    <name type="common">Italian ryegrass</name>
    <name type="synonym">Lolium perenne subsp. multiflorum</name>
    <dbReference type="NCBI Taxonomy" id="4521"/>
    <lineage>
        <taxon>Eukaryota</taxon>
        <taxon>Viridiplantae</taxon>
        <taxon>Streptophyta</taxon>
        <taxon>Embryophyta</taxon>
        <taxon>Tracheophyta</taxon>
        <taxon>Spermatophyta</taxon>
        <taxon>Magnoliopsida</taxon>
        <taxon>Liliopsida</taxon>
        <taxon>Poales</taxon>
        <taxon>Poaceae</taxon>
        <taxon>BOP clade</taxon>
        <taxon>Pooideae</taxon>
        <taxon>Poodae</taxon>
        <taxon>Poeae</taxon>
        <taxon>Poeae Chloroplast Group 2 (Poeae type)</taxon>
        <taxon>Loliodinae</taxon>
        <taxon>Loliinae</taxon>
        <taxon>Lolium</taxon>
    </lineage>
</organism>
<accession>A0AAD8QUV2</accession>
<evidence type="ECO:0000313" key="3">
    <source>
        <dbReference type="Proteomes" id="UP001231189"/>
    </source>
</evidence>
<feature type="region of interest" description="Disordered" evidence="1">
    <location>
        <begin position="174"/>
        <end position="295"/>
    </location>
</feature>
<evidence type="ECO:0000313" key="2">
    <source>
        <dbReference type="EMBL" id="KAK1608651.1"/>
    </source>
</evidence>
<feature type="region of interest" description="Disordered" evidence="1">
    <location>
        <begin position="19"/>
        <end position="161"/>
    </location>
</feature>
<feature type="compositionally biased region" description="Low complexity" evidence="1">
    <location>
        <begin position="134"/>
        <end position="148"/>
    </location>
</feature>
<feature type="compositionally biased region" description="Pro residues" evidence="1">
    <location>
        <begin position="200"/>
        <end position="215"/>
    </location>
</feature>
<proteinExistence type="predicted"/>
<feature type="compositionally biased region" description="Polar residues" evidence="1">
    <location>
        <begin position="229"/>
        <end position="239"/>
    </location>
</feature>
<feature type="compositionally biased region" description="Low complexity" evidence="1">
    <location>
        <begin position="71"/>
        <end position="84"/>
    </location>
</feature>
<reference evidence="2" key="1">
    <citation type="submission" date="2023-07" db="EMBL/GenBank/DDBJ databases">
        <title>A chromosome-level genome assembly of Lolium multiflorum.</title>
        <authorList>
            <person name="Chen Y."/>
            <person name="Copetti D."/>
            <person name="Kolliker R."/>
            <person name="Studer B."/>
        </authorList>
    </citation>
    <scope>NUCLEOTIDE SEQUENCE</scope>
    <source>
        <strain evidence="2">02402/16</strain>
        <tissue evidence="2">Leaf</tissue>
    </source>
</reference>
<dbReference type="InterPro" id="IPR051650">
    <property type="entry name" value="SL_signaling_regulator"/>
</dbReference>
<dbReference type="PANTHER" id="PTHR43572:SF13">
    <property type="entry name" value="PROTEIN SUPPRESSOR OF MAX2 1"/>
    <property type="match status" value="1"/>
</dbReference>
<name>A0AAD8QUV2_LOLMU</name>
<sequence length="295" mass="31035">MRADLSTIQQTLTPDAAAALARAMDRRRAGGTSPPHYSTSPPHSSTRRPACSARPARRPRPQEAPPPPPVALARTHSLPRSRALLLRRARQAARHGGRRQGGQGRPHLRVQRARRGAQARAGPAAPGLPGGGAAAAPRRQGRAGAARALHPRRPSVSRVMREASFSSAAVKNTIEQSLTSPSPSSSAAASGRHHHRLPRFPRPLPLSRAPAPPAPTSTHASQRLPAAGTTRTRCSTSHAQAARRNPVIVGDAGPDAILEGNPENPDGQLACPCRGQDPAPGGRPRKTRRRQGGHG</sequence>
<feature type="compositionally biased region" description="Low complexity" evidence="1">
    <location>
        <begin position="180"/>
        <end position="190"/>
    </location>
</feature>
<dbReference type="EMBL" id="JAUUTY010000007">
    <property type="protein sequence ID" value="KAK1608651.1"/>
    <property type="molecule type" value="Genomic_DNA"/>
</dbReference>
<keyword evidence="3" id="KW-1185">Reference proteome</keyword>
<dbReference type="PANTHER" id="PTHR43572">
    <property type="entry name" value="CHAPERONE PROTEIN CLPD, CHLOROPLASTIC"/>
    <property type="match status" value="1"/>
</dbReference>
<feature type="compositionally biased region" description="Low complexity" evidence="1">
    <location>
        <begin position="32"/>
        <end position="54"/>
    </location>
</feature>
<dbReference type="Proteomes" id="UP001231189">
    <property type="component" value="Unassembled WGS sequence"/>
</dbReference>
<feature type="compositionally biased region" description="Basic residues" evidence="1">
    <location>
        <begin position="85"/>
        <end position="98"/>
    </location>
</feature>
<feature type="compositionally biased region" description="Low complexity" evidence="1">
    <location>
        <begin position="118"/>
        <end position="127"/>
    </location>
</feature>
<dbReference type="AlphaFoldDB" id="A0AAD8QUV2"/>